<feature type="region of interest" description="Disordered" evidence="1">
    <location>
        <begin position="1"/>
        <end position="22"/>
    </location>
</feature>
<name>A0A2P2QPS6_RHIMU</name>
<evidence type="ECO:0000256" key="1">
    <source>
        <dbReference type="SAM" id="MobiDB-lite"/>
    </source>
</evidence>
<sequence>MPLAILSRSSRDKGESFLCSVS</sequence>
<dbReference type="AlphaFoldDB" id="A0A2P2QPS6"/>
<organism evidence="2">
    <name type="scientific">Rhizophora mucronata</name>
    <name type="common">Asiatic mangrove</name>
    <dbReference type="NCBI Taxonomy" id="61149"/>
    <lineage>
        <taxon>Eukaryota</taxon>
        <taxon>Viridiplantae</taxon>
        <taxon>Streptophyta</taxon>
        <taxon>Embryophyta</taxon>
        <taxon>Tracheophyta</taxon>
        <taxon>Spermatophyta</taxon>
        <taxon>Magnoliopsida</taxon>
        <taxon>eudicotyledons</taxon>
        <taxon>Gunneridae</taxon>
        <taxon>Pentapetalae</taxon>
        <taxon>rosids</taxon>
        <taxon>fabids</taxon>
        <taxon>Malpighiales</taxon>
        <taxon>Rhizophoraceae</taxon>
        <taxon>Rhizophora</taxon>
    </lineage>
</organism>
<dbReference type="EMBL" id="GGEC01088417">
    <property type="protein sequence ID" value="MBX68901.1"/>
    <property type="molecule type" value="Transcribed_RNA"/>
</dbReference>
<protein>
    <submittedName>
        <fullName evidence="2">Uncharacterized protein</fullName>
    </submittedName>
</protein>
<evidence type="ECO:0000313" key="2">
    <source>
        <dbReference type="EMBL" id="MBX68901.1"/>
    </source>
</evidence>
<accession>A0A2P2QPS6</accession>
<reference evidence="2" key="1">
    <citation type="submission" date="2018-02" db="EMBL/GenBank/DDBJ databases">
        <title>Rhizophora mucronata_Transcriptome.</title>
        <authorList>
            <person name="Meera S.P."/>
            <person name="Sreeshan A."/>
            <person name="Augustine A."/>
        </authorList>
    </citation>
    <scope>NUCLEOTIDE SEQUENCE</scope>
    <source>
        <tissue evidence="2">Leaf</tissue>
    </source>
</reference>
<proteinExistence type="predicted"/>